<keyword evidence="4" id="KW-1185">Reference proteome</keyword>
<reference evidence="4" key="1">
    <citation type="submission" date="2010-05" db="EMBL/GenBank/DDBJ databases">
        <title>The genome sequence of Magnaporthe poae strain ATCC 64411.</title>
        <authorList>
            <person name="Ma L.-J."/>
            <person name="Dead R."/>
            <person name="Young S."/>
            <person name="Zeng Q."/>
            <person name="Koehrsen M."/>
            <person name="Alvarado L."/>
            <person name="Berlin A."/>
            <person name="Chapman S.B."/>
            <person name="Chen Z."/>
            <person name="Freedman E."/>
            <person name="Gellesch M."/>
            <person name="Goldberg J."/>
            <person name="Griggs A."/>
            <person name="Gujja S."/>
            <person name="Heilman E.R."/>
            <person name="Heiman D."/>
            <person name="Hepburn T."/>
            <person name="Howarth C."/>
            <person name="Jen D."/>
            <person name="Larson L."/>
            <person name="Mehta T."/>
            <person name="Neiman D."/>
            <person name="Pearson M."/>
            <person name="Roberts A."/>
            <person name="Saif S."/>
            <person name="Shea T."/>
            <person name="Shenoy N."/>
            <person name="Sisk P."/>
            <person name="Stolte C."/>
            <person name="Sykes S."/>
            <person name="Walk T."/>
            <person name="White J."/>
            <person name="Yandava C."/>
            <person name="Haas B."/>
            <person name="Nusbaum C."/>
            <person name="Birren B."/>
        </authorList>
    </citation>
    <scope>NUCLEOTIDE SEQUENCE [LARGE SCALE GENOMIC DNA]</scope>
    <source>
        <strain evidence="4">ATCC 64411 / 73-15</strain>
    </source>
</reference>
<dbReference type="EnsemblFungi" id="MAPG_04040T0">
    <property type="protein sequence ID" value="MAPG_04040T0"/>
    <property type="gene ID" value="MAPG_04040"/>
</dbReference>
<dbReference type="eggNOG" id="ENOG502RMJA">
    <property type="taxonomic scope" value="Eukaryota"/>
</dbReference>
<protein>
    <recommendedName>
        <fullName evidence="5">Hydrophobin</fullName>
    </recommendedName>
</protein>
<evidence type="ECO:0000256" key="1">
    <source>
        <dbReference type="SAM" id="SignalP"/>
    </source>
</evidence>
<evidence type="ECO:0000313" key="2">
    <source>
        <dbReference type="EMBL" id="KLU85006.1"/>
    </source>
</evidence>
<feature type="chain" id="PRO_5009385354" description="Hydrophobin" evidence="1">
    <location>
        <begin position="21"/>
        <end position="97"/>
    </location>
</feature>
<evidence type="ECO:0000313" key="4">
    <source>
        <dbReference type="Proteomes" id="UP000011715"/>
    </source>
</evidence>
<gene>
    <name evidence="2" type="ORF">MAPG_04040</name>
</gene>
<reference evidence="2" key="3">
    <citation type="submission" date="2011-03" db="EMBL/GenBank/DDBJ databases">
        <title>Annotation of Magnaporthe poae ATCC 64411.</title>
        <authorList>
            <person name="Ma L.-J."/>
            <person name="Dead R."/>
            <person name="Young S.K."/>
            <person name="Zeng Q."/>
            <person name="Gargeya S."/>
            <person name="Fitzgerald M."/>
            <person name="Haas B."/>
            <person name="Abouelleil A."/>
            <person name="Alvarado L."/>
            <person name="Arachchi H.M."/>
            <person name="Berlin A."/>
            <person name="Brown A."/>
            <person name="Chapman S.B."/>
            <person name="Chen Z."/>
            <person name="Dunbar C."/>
            <person name="Freedman E."/>
            <person name="Gearin G."/>
            <person name="Gellesch M."/>
            <person name="Goldberg J."/>
            <person name="Griggs A."/>
            <person name="Gujja S."/>
            <person name="Heiman D."/>
            <person name="Howarth C."/>
            <person name="Larson L."/>
            <person name="Lui A."/>
            <person name="MacDonald P.J.P."/>
            <person name="Mehta T."/>
            <person name="Montmayeur A."/>
            <person name="Murphy C."/>
            <person name="Neiman D."/>
            <person name="Pearson M."/>
            <person name="Priest M."/>
            <person name="Roberts A."/>
            <person name="Saif S."/>
            <person name="Shea T."/>
            <person name="Shenoy N."/>
            <person name="Sisk P."/>
            <person name="Stolte C."/>
            <person name="Sykes S."/>
            <person name="Yandava C."/>
            <person name="Wortman J."/>
            <person name="Nusbaum C."/>
            <person name="Birren B."/>
        </authorList>
    </citation>
    <scope>NUCLEOTIDE SEQUENCE</scope>
    <source>
        <strain evidence="2">ATCC 64411</strain>
    </source>
</reference>
<dbReference type="AlphaFoldDB" id="A0A0C4DVN1"/>
<evidence type="ECO:0008006" key="5">
    <source>
        <dbReference type="Google" id="ProtNLM"/>
    </source>
</evidence>
<reference evidence="2" key="2">
    <citation type="submission" date="2010-05" db="EMBL/GenBank/DDBJ databases">
        <title>The Genome Sequence of Magnaporthe poae strain ATCC 64411.</title>
        <authorList>
            <consortium name="The Broad Institute Genome Sequencing Platform"/>
            <consortium name="Broad Institute Genome Sequencing Center for Infectious Disease"/>
            <person name="Ma L.-J."/>
            <person name="Dead R."/>
            <person name="Young S."/>
            <person name="Zeng Q."/>
            <person name="Koehrsen M."/>
            <person name="Alvarado L."/>
            <person name="Berlin A."/>
            <person name="Chapman S.B."/>
            <person name="Chen Z."/>
            <person name="Freedman E."/>
            <person name="Gellesch M."/>
            <person name="Goldberg J."/>
            <person name="Griggs A."/>
            <person name="Gujja S."/>
            <person name="Heilman E.R."/>
            <person name="Heiman D."/>
            <person name="Hepburn T."/>
            <person name="Howarth C."/>
            <person name="Jen D."/>
            <person name="Larson L."/>
            <person name="Mehta T."/>
            <person name="Neiman D."/>
            <person name="Pearson M."/>
            <person name="Roberts A."/>
            <person name="Saif S."/>
            <person name="Shea T."/>
            <person name="Shenoy N."/>
            <person name="Sisk P."/>
            <person name="Stolte C."/>
            <person name="Sykes S."/>
            <person name="Walk T."/>
            <person name="White J."/>
            <person name="Yandava C."/>
            <person name="Haas B."/>
            <person name="Nusbaum C."/>
            <person name="Birren B."/>
        </authorList>
    </citation>
    <scope>NUCLEOTIDE SEQUENCE</scope>
    <source>
        <strain evidence="2">ATCC 64411</strain>
    </source>
</reference>
<proteinExistence type="predicted"/>
<dbReference type="OMA" id="CIGAHIM"/>
<dbReference type="EMBL" id="GL876968">
    <property type="protein sequence ID" value="KLU85006.1"/>
    <property type="molecule type" value="Genomic_DNA"/>
</dbReference>
<evidence type="ECO:0000313" key="3">
    <source>
        <dbReference type="EnsemblFungi" id="MAPG_04040T0"/>
    </source>
</evidence>
<reference evidence="3" key="4">
    <citation type="journal article" date="2015" name="G3 (Bethesda)">
        <title>Genome sequences of three phytopathogenic species of the Magnaporthaceae family of fungi.</title>
        <authorList>
            <person name="Okagaki L.H."/>
            <person name="Nunes C.C."/>
            <person name="Sailsbery J."/>
            <person name="Clay B."/>
            <person name="Brown D."/>
            <person name="John T."/>
            <person name="Oh Y."/>
            <person name="Young N."/>
            <person name="Fitzgerald M."/>
            <person name="Haas B.J."/>
            <person name="Zeng Q."/>
            <person name="Young S."/>
            <person name="Adiconis X."/>
            <person name="Fan L."/>
            <person name="Levin J.Z."/>
            <person name="Mitchell T.K."/>
            <person name="Okubara P.A."/>
            <person name="Farman M.L."/>
            <person name="Kohn L.M."/>
            <person name="Birren B."/>
            <person name="Ma L.-J."/>
            <person name="Dean R.A."/>
        </authorList>
    </citation>
    <scope>NUCLEOTIDE SEQUENCE</scope>
    <source>
        <strain evidence="3">ATCC 64411 / 73-15</strain>
    </source>
</reference>
<dbReference type="Proteomes" id="UP000011715">
    <property type="component" value="Unassembled WGS sequence"/>
</dbReference>
<dbReference type="EMBL" id="ADBL01000954">
    <property type="status" value="NOT_ANNOTATED_CDS"/>
    <property type="molecule type" value="Genomic_DNA"/>
</dbReference>
<feature type="signal peptide" evidence="1">
    <location>
        <begin position="1"/>
        <end position="20"/>
    </location>
</feature>
<name>A0A0C4DVN1_MAGP6</name>
<sequence>MLRHALILATLASILSSASAFSCPGVTENGFKPVCCMGKDGQVALNCIPAHQMGSENPTWECNAGPPYRSQGCCQSIGYTNPGTGMSIYLCSDYIGP</sequence>
<reference evidence="3" key="5">
    <citation type="submission" date="2015-06" db="UniProtKB">
        <authorList>
            <consortium name="EnsemblFungi"/>
        </authorList>
    </citation>
    <scope>IDENTIFICATION</scope>
    <source>
        <strain evidence="3">ATCC 64411</strain>
    </source>
</reference>
<keyword evidence="1" id="KW-0732">Signal</keyword>
<dbReference type="VEuPathDB" id="FungiDB:MAPG_04040"/>
<dbReference type="OrthoDB" id="4597489at2759"/>
<dbReference type="PROSITE" id="PS51257">
    <property type="entry name" value="PROKAR_LIPOPROTEIN"/>
    <property type="match status" value="1"/>
</dbReference>
<organism evidence="3 4">
    <name type="scientific">Magnaporthiopsis poae (strain ATCC 64411 / 73-15)</name>
    <name type="common">Kentucky bluegrass fungus</name>
    <name type="synonym">Magnaporthe poae</name>
    <dbReference type="NCBI Taxonomy" id="644358"/>
    <lineage>
        <taxon>Eukaryota</taxon>
        <taxon>Fungi</taxon>
        <taxon>Dikarya</taxon>
        <taxon>Ascomycota</taxon>
        <taxon>Pezizomycotina</taxon>
        <taxon>Sordariomycetes</taxon>
        <taxon>Sordariomycetidae</taxon>
        <taxon>Magnaporthales</taxon>
        <taxon>Magnaporthaceae</taxon>
        <taxon>Magnaporthiopsis</taxon>
    </lineage>
</organism>
<accession>A0A0C4DVN1</accession>